<dbReference type="SUPFAM" id="SSF53474">
    <property type="entry name" value="alpha/beta-Hydrolases"/>
    <property type="match status" value="1"/>
</dbReference>
<proteinExistence type="predicted"/>
<evidence type="ECO:0000259" key="1">
    <source>
        <dbReference type="Pfam" id="PF12146"/>
    </source>
</evidence>
<accession>A0ABW2C3L5</accession>
<evidence type="ECO:0000313" key="2">
    <source>
        <dbReference type="EMBL" id="MFC6869210.1"/>
    </source>
</evidence>
<dbReference type="Proteomes" id="UP001596337">
    <property type="component" value="Unassembled WGS sequence"/>
</dbReference>
<sequence length="240" mass="27149">MSDEAVEIEHDASLTVLRARTTVRAVALVLHGGAEHGHERIRPWSHAYLRMVPFARALHRAGRTHGLEVRLVRNRVRGWNKPHLHPVHDARDALAEIRRDHPDVPVVLIGHSMGGRVALRVADDPNVVAVCALAPWTTEKDWVEPVADVRVLIAHGTQDAITSPEASHEYARRADHVTDVVRAEVRREGHALLRRPGIWTRLILEFTLDAAGIETRNRQREPLLTRAWDLPAPDRLRFRV</sequence>
<keyword evidence="2" id="KW-0378">Hydrolase</keyword>
<comment type="caution">
    <text evidence="2">The sequence shown here is derived from an EMBL/GenBank/DDBJ whole genome shotgun (WGS) entry which is preliminary data.</text>
</comment>
<dbReference type="InterPro" id="IPR022742">
    <property type="entry name" value="Hydrolase_4"/>
</dbReference>
<protein>
    <submittedName>
        <fullName evidence="2">Alpha/beta hydrolase</fullName>
    </submittedName>
</protein>
<feature type="domain" description="Serine aminopeptidase S33" evidence="1">
    <location>
        <begin position="86"/>
        <end position="137"/>
    </location>
</feature>
<name>A0ABW2C3L5_9PSEU</name>
<dbReference type="Pfam" id="PF12146">
    <property type="entry name" value="Hydrolase_4"/>
    <property type="match status" value="1"/>
</dbReference>
<organism evidence="2 3">
    <name type="scientific">Haloechinothrix salitolerans</name>
    <dbReference type="NCBI Taxonomy" id="926830"/>
    <lineage>
        <taxon>Bacteria</taxon>
        <taxon>Bacillati</taxon>
        <taxon>Actinomycetota</taxon>
        <taxon>Actinomycetes</taxon>
        <taxon>Pseudonocardiales</taxon>
        <taxon>Pseudonocardiaceae</taxon>
        <taxon>Haloechinothrix</taxon>
    </lineage>
</organism>
<evidence type="ECO:0000313" key="3">
    <source>
        <dbReference type="Proteomes" id="UP001596337"/>
    </source>
</evidence>
<dbReference type="Gene3D" id="3.40.50.1820">
    <property type="entry name" value="alpha/beta hydrolase"/>
    <property type="match status" value="1"/>
</dbReference>
<dbReference type="RefSeq" id="WP_345402871.1">
    <property type="nucleotide sequence ID" value="NZ_BAABLA010000112.1"/>
</dbReference>
<dbReference type="EMBL" id="JBHSXX010000001">
    <property type="protein sequence ID" value="MFC6869210.1"/>
    <property type="molecule type" value="Genomic_DNA"/>
</dbReference>
<gene>
    <name evidence="2" type="ORF">ACFQGD_18885</name>
</gene>
<reference evidence="3" key="1">
    <citation type="journal article" date="2019" name="Int. J. Syst. Evol. Microbiol.">
        <title>The Global Catalogue of Microorganisms (GCM) 10K type strain sequencing project: providing services to taxonomists for standard genome sequencing and annotation.</title>
        <authorList>
            <consortium name="The Broad Institute Genomics Platform"/>
            <consortium name="The Broad Institute Genome Sequencing Center for Infectious Disease"/>
            <person name="Wu L."/>
            <person name="Ma J."/>
        </authorList>
    </citation>
    <scope>NUCLEOTIDE SEQUENCE [LARGE SCALE GENOMIC DNA]</scope>
    <source>
        <strain evidence="3">KCTC 32255</strain>
    </source>
</reference>
<dbReference type="InterPro" id="IPR029058">
    <property type="entry name" value="AB_hydrolase_fold"/>
</dbReference>
<dbReference type="GO" id="GO:0016787">
    <property type="term" value="F:hydrolase activity"/>
    <property type="evidence" value="ECO:0007669"/>
    <property type="project" value="UniProtKB-KW"/>
</dbReference>
<keyword evidence="3" id="KW-1185">Reference proteome</keyword>